<reference evidence="1" key="1">
    <citation type="submission" date="2016-03" db="EMBL/GenBank/DDBJ databases">
        <title>Draft genome sequence of Rosellinia necatrix.</title>
        <authorList>
            <person name="Kanematsu S."/>
        </authorList>
    </citation>
    <scope>NUCLEOTIDE SEQUENCE [LARGE SCALE GENOMIC DNA]</scope>
    <source>
        <strain evidence="1">W97</strain>
    </source>
</reference>
<organism evidence="1">
    <name type="scientific">Rosellinia necatrix</name>
    <name type="common">White root-rot fungus</name>
    <dbReference type="NCBI Taxonomy" id="77044"/>
    <lineage>
        <taxon>Eukaryota</taxon>
        <taxon>Fungi</taxon>
        <taxon>Dikarya</taxon>
        <taxon>Ascomycota</taxon>
        <taxon>Pezizomycotina</taxon>
        <taxon>Sordariomycetes</taxon>
        <taxon>Xylariomycetidae</taxon>
        <taxon>Xylariales</taxon>
        <taxon>Xylariaceae</taxon>
        <taxon>Rosellinia</taxon>
    </lineage>
</organism>
<keyword evidence="2" id="KW-1185">Reference proteome</keyword>
<evidence type="ECO:0008006" key="3">
    <source>
        <dbReference type="Google" id="ProtNLM"/>
    </source>
</evidence>
<dbReference type="AlphaFoldDB" id="A0A1S7UPM3"/>
<name>A0A1S7UPM3_ROSNE</name>
<dbReference type="OrthoDB" id="408152at2759"/>
<dbReference type="STRING" id="77044.A0A1S7UPM3"/>
<dbReference type="SUPFAM" id="SSF52540">
    <property type="entry name" value="P-loop containing nucleoside triphosphate hydrolases"/>
    <property type="match status" value="1"/>
</dbReference>
<dbReference type="Proteomes" id="UP000054516">
    <property type="component" value="Unassembled WGS sequence"/>
</dbReference>
<dbReference type="InterPro" id="IPR027417">
    <property type="entry name" value="P-loop_NTPase"/>
</dbReference>
<proteinExistence type="predicted"/>
<dbReference type="OMA" id="CVGFPRT"/>
<dbReference type="EMBL" id="DF977467">
    <property type="protein sequence ID" value="GAP85092.2"/>
    <property type="molecule type" value="Genomic_DNA"/>
</dbReference>
<dbReference type="Pfam" id="PF17784">
    <property type="entry name" value="Sulfotransfer_4"/>
    <property type="match status" value="1"/>
</dbReference>
<accession>A0A1S7UPM3</accession>
<dbReference type="InterPro" id="IPR040632">
    <property type="entry name" value="Sulfotransfer_4"/>
</dbReference>
<protein>
    <recommendedName>
        <fullName evidence="3">P-loop containing nucleoside triphosphate hydrolase protein</fullName>
    </recommendedName>
</protein>
<gene>
    <name evidence="1" type="ORF">SAMD00023353_2200210</name>
</gene>
<sequence>MFRLNPNGWICYLLEYVYYLPPPPPRKRTKPMEVICVGLPRCGTESLQHALLQLGYDHTCHGWDIALEYPSYLQQWAQLGRRKWLGPLNDNNIITAADFDVLIGNAVAVTDTASSAFAAEIIAAYPEAKVILNQRKDIDAWHHSINNTIIGTADHWLLFILSCLSRECFWAWHFHVRIVYPGLFRALDGNIKTGIAQNGKWVYKGSYIPTFHGRRLVKLT</sequence>
<dbReference type="PANTHER" id="PTHR36978:SF8">
    <property type="entry name" value="NAD DEPENDENT EPIMERASE_DEHYDRATASE"/>
    <property type="match status" value="1"/>
</dbReference>
<dbReference type="Gene3D" id="3.40.50.300">
    <property type="entry name" value="P-loop containing nucleotide triphosphate hydrolases"/>
    <property type="match status" value="1"/>
</dbReference>
<dbReference type="PANTHER" id="PTHR36978">
    <property type="entry name" value="P-LOOP CONTAINING NUCLEOTIDE TRIPHOSPHATE HYDROLASE"/>
    <property type="match status" value="1"/>
</dbReference>
<evidence type="ECO:0000313" key="1">
    <source>
        <dbReference type="EMBL" id="GAP85092.2"/>
    </source>
</evidence>
<evidence type="ECO:0000313" key="2">
    <source>
        <dbReference type="Proteomes" id="UP000054516"/>
    </source>
</evidence>